<accession>C4IZ38</accession>
<dbReference type="AlphaFoldDB" id="C4IZ38"/>
<evidence type="ECO:0000256" key="1">
    <source>
        <dbReference type="SAM" id="MobiDB-lite"/>
    </source>
</evidence>
<feature type="compositionally biased region" description="Basic and acidic residues" evidence="1">
    <location>
        <begin position="24"/>
        <end position="38"/>
    </location>
</feature>
<organism evidence="2">
    <name type="scientific">Zea mays</name>
    <name type="common">Maize</name>
    <dbReference type="NCBI Taxonomy" id="4577"/>
    <lineage>
        <taxon>Eukaryota</taxon>
        <taxon>Viridiplantae</taxon>
        <taxon>Streptophyta</taxon>
        <taxon>Embryophyta</taxon>
        <taxon>Tracheophyta</taxon>
        <taxon>Spermatophyta</taxon>
        <taxon>Magnoliopsida</taxon>
        <taxon>Liliopsida</taxon>
        <taxon>Poales</taxon>
        <taxon>Poaceae</taxon>
        <taxon>PACMAD clade</taxon>
        <taxon>Panicoideae</taxon>
        <taxon>Andropogonodae</taxon>
        <taxon>Andropogoneae</taxon>
        <taxon>Tripsacinae</taxon>
        <taxon>Zea</taxon>
    </lineage>
</organism>
<feature type="compositionally biased region" description="Polar residues" evidence="1">
    <location>
        <begin position="50"/>
        <end position="59"/>
    </location>
</feature>
<dbReference type="EMBL" id="BT083835">
    <property type="protein sequence ID" value="ACR34188.1"/>
    <property type="molecule type" value="mRNA"/>
</dbReference>
<feature type="compositionally biased region" description="Polar residues" evidence="1">
    <location>
        <begin position="1"/>
        <end position="13"/>
    </location>
</feature>
<name>C4IZ38_MAIZE</name>
<reference evidence="2" key="2">
    <citation type="submission" date="2012-06" db="EMBL/GenBank/DDBJ databases">
        <authorList>
            <person name="Yu Y."/>
            <person name="Currie J."/>
            <person name="Lomeli R."/>
            <person name="Angelova A."/>
            <person name="Collura K."/>
            <person name="Wissotski M."/>
            <person name="Campos D."/>
            <person name="Kudrna D."/>
            <person name="Golser W."/>
            <person name="Ashely E."/>
            <person name="Descour A."/>
            <person name="Fernandes J."/>
            <person name="Soderlund C."/>
            <person name="Walbot V."/>
        </authorList>
    </citation>
    <scope>NUCLEOTIDE SEQUENCE</scope>
    <source>
        <strain evidence="2">B73</strain>
    </source>
</reference>
<dbReference type="HOGENOM" id="CLU_2985149_0_0_1"/>
<evidence type="ECO:0000313" key="2">
    <source>
        <dbReference type="EMBL" id="ACR34188.1"/>
    </source>
</evidence>
<proteinExistence type="evidence at transcript level"/>
<sequence>MTDSWSRSCSKDGSSGGKANKQSKWLEQHVYHNGENSKRRPRLEKMWPLQETTQNNTGD</sequence>
<protein>
    <submittedName>
        <fullName evidence="2">Uncharacterized protein</fullName>
    </submittedName>
</protein>
<feature type="region of interest" description="Disordered" evidence="1">
    <location>
        <begin position="1"/>
        <end position="59"/>
    </location>
</feature>
<reference evidence="2" key="1">
    <citation type="journal article" date="2009" name="PLoS Genet.">
        <title>Sequencing, mapping, and analysis of 27,455 maize full-length cDNAs.</title>
        <authorList>
            <person name="Soderlund C."/>
            <person name="Descour A."/>
            <person name="Kudrna D."/>
            <person name="Bomhoff M."/>
            <person name="Boyd L."/>
            <person name="Currie J."/>
            <person name="Angelova A."/>
            <person name="Collura K."/>
            <person name="Wissotski M."/>
            <person name="Ashley E."/>
            <person name="Morrow D."/>
            <person name="Fernandes J."/>
            <person name="Walbot V."/>
            <person name="Yu Y."/>
        </authorList>
    </citation>
    <scope>NUCLEOTIDE SEQUENCE</scope>
    <source>
        <strain evidence="2">B73</strain>
    </source>
</reference>